<sequence>MLGKTQNKFYDLFLKAGMGYKNPEHLKKAIAAQPKMYDGAKLRNFSLEQTYFSIPSTSTNGSESKAVTLDLPIPKMPKESKLLKMFDTLGVAINGLRTRIDNNLLED</sequence>
<reference evidence="1" key="1">
    <citation type="journal article" date="2022" name="Int. J. Mol. Sci.">
        <title>Draft Genome of Tanacetum Coccineum: Genomic Comparison of Closely Related Tanacetum-Family Plants.</title>
        <authorList>
            <person name="Yamashiro T."/>
            <person name="Shiraishi A."/>
            <person name="Nakayama K."/>
            <person name="Satake H."/>
        </authorList>
    </citation>
    <scope>NUCLEOTIDE SEQUENCE</scope>
</reference>
<reference evidence="1" key="2">
    <citation type="submission" date="2022-01" db="EMBL/GenBank/DDBJ databases">
        <authorList>
            <person name="Yamashiro T."/>
            <person name="Shiraishi A."/>
            <person name="Satake H."/>
            <person name="Nakayama K."/>
        </authorList>
    </citation>
    <scope>NUCLEOTIDE SEQUENCE</scope>
</reference>
<dbReference type="Proteomes" id="UP001151760">
    <property type="component" value="Unassembled WGS sequence"/>
</dbReference>
<evidence type="ECO:0000313" key="1">
    <source>
        <dbReference type="EMBL" id="GJT71561.1"/>
    </source>
</evidence>
<organism evidence="1 2">
    <name type="scientific">Tanacetum coccineum</name>
    <dbReference type="NCBI Taxonomy" id="301880"/>
    <lineage>
        <taxon>Eukaryota</taxon>
        <taxon>Viridiplantae</taxon>
        <taxon>Streptophyta</taxon>
        <taxon>Embryophyta</taxon>
        <taxon>Tracheophyta</taxon>
        <taxon>Spermatophyta</taxon>
        <taxon>Magnoliopsida</taxon>
        <taxon>eudicotyledons</taxon>
        <taxon>Gunneridae</taxon>
        <taxon>Pentapetalae</taxon>
        <taxon>asterids</taxon>
        <taxon>campanulids</taxon>
        <taxon>Asterales</taxon>
        <taxon>Asteraceae</taxon>
        <taxon>Asteroideae</taxon>
        <taxon>Anthemideae</taxon>
        <taxon>Anthemidinae</taxon>
        <taxon>Tanacetum</taxon>
    </lineage>
</organism>
<accession>A0ABQ5G8N6</accession>
<keyword evidence="2" id="KW-1185">Reference proteome</keyword>
<evidence type="ECO:0000313" key="2">
    <source>
        <dbReference type="Proteomes" id="UP001151760"/>
    </source>
</evidence>
<dbReference type="EMBL" id="BQNB010018178">
    <property type="protein sequence ID" value="GJT71561.1"/>
    <property type="molecule type" value="Genomic_DNA"/>
</dbReference>
<gene>
    <name evidence="1" type="ORF">Tco_1030847</name>
</gene>
<name>A0ABQ5G8N6_9ASTR</name>
<comment type="caution">
    <text evidence="1">The sequence shown here is derived from an EMBL/GenBank/DDBJ whole genome shotgun (WGS) entry which is preliminary data.</text>
</comment>
<protein>
    <submittedName>
        <fullName evidence="1">Uncharacterized protein</fullName>
    </submittedName>
</protein>
<proteinExistence type="predicted"/>